<dbReference type="Proteomes" id="UP000199071">
    <property type="component" value="Unassembled WGS sequence"/>
</dbReference>
<organism evidence="1 2">
    <name type="scientific">Bauldia litoralis</name>
    <dbReference type="NCBI Taxonomy" id="665467"/>
    <lineage>
        <taxon>Bacteria</taxon>
        <taxon>Pseudomonadati</taxon>
        <taxon>Pseudomonadota</taxon>
        <taxon>Alphaproteobacteria</taxon>
        <taxon>Hyphomicrobiales</taxon>
        <taxon>Kaistiaceae</taxon>
        <taxon>Bauldia</taxon>
    </lineage>
</organism>
<proteinExistence type="predicted"/>
<protein>
    <recommendedName>
        <fullName evidence="3">Helix-turn-helix domain-containing protein</fullName>
    </recommendedName>
</protein>
<reference evidence="1 2" key="1">
    <citation type="submission" date="2016-10" db="EMBL/GenBank/DDBJ databases">
        <authorList>
            <person name="de Groot N.N."/>
        </authorList>
    </citation>
    <scope>NUCLEOTIDE SEQUENCE [LARGE SCALE GENOMIC DNA]</scope>
    <source>
        <strain evidence="1 2">ATCC 35022</strain>
    </source>
</reference>
<dbReference type="EMBL" id="FMXQ01000001">
    <property type="protein sequence ID" value="SDB03702.1"/>
    <property type="molecule type" value="Genomic_DNA"/>
</dbReference>
<gene>
    <name evidence="1" type="ORF">SAMN02982931_00201</name>
</gene>
<sequence>MSPKTPEEIALNSWRALPHHPVRRAAIIVGVCQNSIWTLLRRGELVPRRLGSRTMVDTASLVRLVDGAPVRSRSQREEPVHV</sequence>
<dbReference type="AlphaFoldDB" id="A0A1G6A5L1"/>
<evidence type="ECO:0000313" key="1">
    <source>
        <dbReference type="EMBL" id="SDB03702.1"/>
    </source>
</evidence>
<dbReference type="STRING" id="665467.SAMN02982931_00201"/>
<evidence type="ECO:0000313" key="2">
    <source>
        <dbReference type="Proteomes" id="UP000199071"/>
    </source>
</evidence>
<name>A0A1G6A5L1_9HYPH</name>
<accession>A0A1G6A5L1</accession>
<keyword evidence="2" id="KW-1185">Reference proteome</keyword>
<evidence type="ECO:0008006" key="3">
    <source>
        <dbReference type="Google" id="ProtNLM"/>
    </source>
</evidence>